<dbReference type="Pfam" id="PF00109">
    <property type="entry name" value="ketoacyl-synt"/>
    <property type="match status" value="1"/>
</dbReference>
<dbReference type="Pfam" id="PF21089">
    <property type="entry name" value="PKS_DH_N"/>
    <property type="match status" value="1"/>
</dbReference>
<dbReference type="SUPFAM" id="SSF53901">
    <property type="entry name" value="Thiolase-like"/>
    <property type="match status" value="1"/>
</dbReference>
<dbReference type="InterPro" id="IPR020806">
    <property type="entry name" value="PKS_PP-bd"/>
</dbReference>
<dbReference type="InterPro" id="IPR036736">
    <property type="entry name" value="ACP-like_sf"/>
</dbReference>
<evidence type="ECO:0000313" key="12">
    <source>
        <dbReference type="EMBL" id="KAF4634027.1"/>
    </source>
</evidence>
<dbReference type="InterPro" id="IPR049551">
    <property type="entry name" value="PKS_DH_C"/>
</dbReference>
<dbReference type="CDD" id="cd00833">
    <property type="entry name" value="PKS"/>
    <property type="match status" value="1"/>
</dbReference>
<dbReference type="SUPFAM" id="SSF47336">
    <property type="entry name" value="ACP-like"/>
    <property type="match status" value="2"/>
</dbReference>
<dbReference type="SMART" id="SM00825">
    <property type="entry name" value="PKS_KS"/>
    <property type="match status" value="1"/>
</dbReference>
<dbReference type="InterPro" id="IPR001242">
    <property type="entry name" value="Condensation_dom"/>
</dbReference>
<organism evidence="12 13">
    <name type="scientific">Cudoniella acicularis</name>
    <dbReference type="NCBI Taxonomy" id="354080"/>
    <lineage>
        <taxon>Eukaryota</taxon>
        <taxon>Fungi</taxon>
        <taxon>Dikarya</taxon>
        <taxon>Ascomycota</taxon>
        <taxon>Pezizomycotina</taxon>
        <taxon>Leotiomycetes</taxon>
        <taxon>Helotiales</taxon>
        <taxon>Tricladiaceae</taxon>
        <taxon>Cudoniella</taxon>
    </lineage>
</organism>
<dbReference type="SUPFAM" id="SSF52777">
    <property type="entry name" value="CoA-dependent acyltransferases"/>
    <property type="match status" value="2"/>
</dbReference>
<dbReference type="InterPro" id="IPR049900">
    <property type="entry name" value="PKS_mFAS_DH"/>
</dbReference>
<dbReference type="GO" id="GO:0016874">
    <property type="term" value="F:ligase activity"/>
    <property type="evidence" value="ECO:0007669"/>
    <property type="project" value="UniProtKB-KW"/>
</dbReference>
<evidence type="ECO:0000256" key="2">
    <source>
        <dbReference type="ARBA" id="ARBA00022553"/>
    </source>
</evidence>
<dbReference type="GO" id="GO:0004315">
    <property type="term" value="F:3-oxoacyl-[acyl-carrier-protein] synthase activity"/>
    <property type="evidence" value="ECO:0007669"/>
    <property type="project" value="InterPro"/>
</dbReference>
<evidence type="ECO:0000313" key="13">
    <source>
        <dbReference type="Proteomes" id="UP000566819"/>
    </source>
</evidence>
<dbReference type="InterPro" id="IPR013968">
    <property type="entry name" value="PKS_KR"/>
</dbReference>
<keyword evidence="2" id="KW-0597">Phosphoprotein</keyword>
<dbReference type="InterPro" id="IPR057326">
    <property type="entry name" value="KR_dom"/>
</dbReference>
<dbReference type="CDD" id="cd02440">
    <property type="entry name" value="AdoMet_MTases"/>
    <property type="match status" value="1"/>
</dbReference>
<dbReference type="Proteomes" id="UP000566819">
    <property type="component" value="Unassembled WGS sequence"/>
</dbReference>
<dbReference type="Gene3D" id="3.30.559.30">
    <property type="entry name" value="Nonribosomal peptide synthetase, condensation domain"/>
    <property type="match status" value="1"/>
</dbReference>
<dbReference type="SUPFAM" id="SSF56801">
    <property type="entry name" value="Acetyl-CoA synthetase-like"/>
    <property type="match status" value="1"/>
</dbReference>
<dbReference type="GO" id="GO:0031177">
    <property type="term" value="F:phosphopantetheine binding"/>
    <property type="evidence" value="ECO:0007669"/>
    <property type="project" value="InterPro"/>
</dbReference>
<dbReference type="GO" id="GO:0009403">
    <property type="term" value="P:toxin biosynthetic process"/>
    <property type="evidence" value="ECO:0007669"/>
    <property type="project" value="UniProtKB-ARBA"/>
</dbReference>
<dbReference type="Pfam" id="PF00698">
    <property type="entry name" value="Acyl_transf_1"/>
    <property type="match status" value="1"/>
</dbReference>
<dbReference type="InterPro" id="IPR001227">
    <property type="entry name" value="Ac_transferase_dom_sf"/>
</dbReference>
<dbReference type="CDD" id="cd19532">
    <property type="entry name" value="C_PKS-NRPS"/>
    <property type="match status" value="1"/>
</dbReference>
<dbReference type="Pfam" id="PF00668">
    <property type="entry name" value="Condensation"/>
    <property type="match status" value="1"/>
</dbReference>
<feature type="domain" description="Carrier" evidence="9">
    <location>
        <begin position="2355"/>
        <end position="2436"/>
    </location>
</feature>
<evidence type="ECO:0000259" key="11">
    <source>
        <dbReference type="PROSITE" id="PS52019"/>
    </source>
</evidence>
<dbReference type="Pfam" id="PF14765">
    <property type="entry name" value="PS-DH"/>
    <property type="match status" value="1"/>
</dbReference>
<dbReference type="InterPro" id="IPR049552">
    <property type="entry name" value="PKS_DH_N"/>
</dbReference>
<dbReference type="OrthoDB" id="329835at2759"/>
<comment type="caution">
    <text evidence="12">The sequence shown here is derived from an EMBL/GenBank/DDBJ whole genome shotgun (WGS) entry which is preliminary data.</text>
</comment>
<dbReference type="InterPro" id="IPR023213">
    <property type="entry name" value="CAT-like_dom_sf"/>
</dbReference>
<reference evidence="12 13" key="1">
    <citation type="submission" date="2020-03" db="EMBL/GenBank/DDBJ databases">
        <title>Draft Genome Sequence of Cudoniella acicularis.</title>
        <authorList>
            <person name="Buettner E."/>
            <person name="Kellner H."/>
        </authorList>
    </citation>
    <scope>NUCLEOTIDE SEQUENCE [LARGE SCALE GENOMIC DNA]</scope>
    <source>
        <strain evidence="12 13">DSM 108380</strain>
    </source>
</reference>
<dbReference type="Gene3D" id="3.40.47.10">
    <property type="match status" value="1"/>
</dbReference>
<dbReference type="SUPFAM" id="SSF52151">
    <property type="entry name" value="FabD/lysophospholipase-like"/>
    <property type="match status" value="1"/>
</dbReference>
<dbReference type="SMART" id="SM00827">
    <property type="entry name" value="PKS_AT"/>
    <property type="match status" value="1"/>
</dbReference>
<dbReference type="InterPro" id="IPR016039">
    <property type="entry name" value="Thiolase-like"/>
</dbReference>
<keyword evidence="7" id="KW-0511">Multifunctional enzyme</keyword>
<dbReference type="PROSITE" id="PS50075">
    <property type="entry name" value="CARRIER"/>
    <property type="match status" value="2"/>
</dbReference>
<dbReference type="InterPro" id="IPR029063">
    <property type="entry name" value="SAM-dependent_MTases_sf"/>
</dbReference>
<dbReference type="InterPro" id="IPR016035">
    <property type="entry name" value="Acyl_Trfase/lysoPLipase"/>
</dbReference>
<feature type="region of interest" description="C-terminal hotdog fold" evidence="8">
    <location>
        <begin position="1063"/>
        <end position="1216"/>
    </location>
</feature>
<evidence type="ECO:0000256" key="3">
    <source>
        <dbReference type="ARBA" id="ARBA00022598"/>
    </source>
</evidence>
<dbReference type="PROSITE" id="PS52019">
    <property type="entry name" value="PKS_MFAS_DH"/>
    <property type="match status" value="1"/>
</dbReference>
<feature type="domain" description="Carrier" evidence="9">
    <location>
        <begin position="3510"/>
        <end position="3587"/>
    </location>
</feature>
<dbReference type="Pfam" id="PF02801">
    <property type="entry name" value="Ketoacyl-synt_C"/>
    <property type="match status" value="1"/>
</dbReference>
<protein>
    <recommendedName>
        <fullName evidence="14">Polyketide synthase</fullName>
    </recommendedName>
</protein>
<feature type="domain" description="Ketosynthase family 3 (KS3)" evidence="10">
    <location>
        <begin position="4"/>
        <end position="439"/>
    </location>
</feature>
<dbReference type="Gene3D" id="3.30.559.10">
    <property type="entry name" value="Chloramphenicol acetyltransferase-like domain"/>
    <property type="match status" value="1"/>
</dbReference>
<dbReference type="GO" id="GO:0006633">
    <property type="term" value="P:fatty acid biosynthetic process"/>
    <property type="evidence" value="ECO:0007669"/>
    <property type="project" value="InterPro"/>
</dbReference>
<keyword evidence="4" id="KW-0489">Methyltransferase</keyword>
<dbReference type="GO" id="GO:0008168">
    <property type="term" value="F:methyltransferase activity"/>
    <property type="evidence" value="ECO:0007669"/>
    <property type="project" value="UniProtKB-KW"/>
</dbReference>
<dbReference type="InterPro" id="IPR050091">
    <property type="entry name" value="PKS_NRPS_Biosynth_Enz"/>
</dbReference>
<dbReference type="Gene3D" id="3.10.129.110">
    <property type="entry name" value="Polyketide synthase dehydratase"/>
    <property type="match status" value="1"/>
</dbReference>
<dbReference type="Gene3D" id="3.40.50.12780">
    <property type="entry name" value="N-terminal domain of ligase-like"/>
    <property type="match status" value="1"/>
</dbReference>
<dbReference type="PROSITE" id="PS00606">
    <property type="entry name" value="KS3_1"/>
    <property type="match status" value="1"/>
</dbReference>
<keyword evidence="6" id="KW-0677">Repeat</keyword>
<evidence type="ECO:0008006" key="14">
    <source>
        <dbReference type="Google" id="ProtNLM"/>
    </source>
</evidence>
<dbReference type="Pfam" id="PF08242">
    <property type="entry name" value="Methyltransf_12"/>
    <property type="match status" value="1"/>
</dbReference>
<dbReference type="SMART" id="SM00822">
    <property type="entry name" value="PKS_KR"/>
    <property type="match status" value="1"/>
</dbReference>
<dbReference type="InterPro" id="IPR014030">
    <property type="entry name" value="Ketoacyl_synth_N"/>
</dbReference>
<feature type="active site" description="Proton donor; for dehydratase activity" evidence="8">
    <location>
        <position position="1126"/>
    </location>
</feature>
<dbReference type="InterPro" id="IPR013217">
    <property type="entry name" value="Methyltransf_12"/>
</dbReference>
<proteinExistence type="predicted"/>
<dbReference type="Gene3D" id="3.30.300.30">
    <property type="match status" value="1"/>
</dbReference>
<dbReference type="InterPro" id="IPR000873">
    <property type="entry name" value="AMP-dep_synth/lig_dom"/>
</dbReference>
<dbReference type="InterPro" id="IPR016036">
    <property type="entry name" value="Malonyl_transacylase_ACP-bd"/>
</dbReference>
<dbReference type="InterPro" id="IPR020807">
    <property type="entry name" value="PKS_DH"/>
</dbReference>
<dbReference type="SMART" id="SM00823">
    <property type="entry name" value="PKS_PP"/>
    <property type="match status" value="2"/>
</dbReference>
<dbReference type="InterPro" id="IPR009081">
    <property type="entry name" value="PP-bd_ACP"/>
</dbReference>
<dbReference type="Pfam" id="PF07993">
    <property type="entry name" value="NAD_binding_4"/>
    <property type="match status" value="1"/>
</dbReference>
<dbReference type="InterPro" id="IPR006162">
    <property type="entry name" value="Ppantetheine_attach_site"/>
</dbReference>
<dbReference type="SMART" id="SM00826">
    <property type="entry name" value="PKS_DH"/>
    <property type="match status" value="1"/>
</dbReference>
<evidence type="ECO:0000256" key="8">
    <source>
        <dbReference type="PROSITE-ProRule" id="PRU01363"/>
    </source>
</evidence>
<dbReference type="GO" id="GO:0004312">
    <property type="term" value="F:fatty acid synthase activity"/>
    <property type="evidence" value="ECO:0007669"/>
    <property type="project" value="TreeGrafter"/>
</dbReference>
<dbReference type="Gene3D" id="3.40.50.150">
    <property type="entry name" value="Vaccinia Virus protein VP39"/>
    <property type="match status" value="1"/>
</dbReference>
<dbReference type="EMBL" id="JAAMPI010000214">
    <property type="protein sequence ID" value="KAF4634027.1"/>
    <property type="molecule type" value="Genomic_DNA"/>
</dbReference>
<evidence type="ECO:0000256" key="5">
    <source>
        <dbReference type="ARBA" id="ARBA00022679"/>
    </source>
</evidence>
<dbReference type="SUPFAM" id="SSF55048">
    <property type="entry name" value="Probable ACP-binding domain of malonyl-CoA ACP transacylase"/>
    <property type="match status" value="1"/>
</dbReference>
<evidence type="ECO:0000256" key="7">
    <source>
        <dbReference type="ARBA" id="ARBA00023268"/>
    </source>
</evidence>
<dbReference type="SUPFAM" id="SSF51735">
    <property type="entry name" value="NAD(P)-binding Rossmann-fold domains"/>
    <property type="match status" value="2"/>
</dbReference>
<evidence type="ECO:0000256" key="6">
    <source>
        <dbReference type="ARBA" id="ARBA00022737"/>
    </source>
</evidence>
<evidence type="ECO:0000256" key="4">
    <source>
        <dbReference type="ARBA" id="ARBA00022603"/>
    </source>
</evidence>
<dbReference type="Gene3D" id="3.40.366.10">
    <property type="entry name" value="Malonyl-Coenzyme A Acyl Carrier Protein, domain 2"/>
    <property type="match status" value="1"/>
</dbReference>
<dbReference type="InterPro" id="IPR014043">
    <property type="entry name" value="Acyl_transferase_dom"/>
</dbReference>
<dbReference type="InterPro" id="IPR036291">
    <property type="entry name" value="NAD(P)-bd_dom_sf"/>
</dbReference>
<feature type="active site" description="Proton acceptor; for dehydratase activity" evidence="8">
    <location>
        <position position="946"/>
    </location>
</feature>
<keyword evidence="1" id="KW-0596">Phosphopantetheine</keyword>
<dbReference type="PANTHER" id="PTHR43775">
    <property type="entry name" value="FATTY ACID SYNTHASE"/>
    <property type="match status" value="1"/>
</dbReference>
<feature type="domain" description="PKS/mFAS DH" evidence="11">
    <location>
        <begin position="914"/>
        <end position="1216"/>
    </location>
</feature>
<keyword evidence="13" id="KW-1185">Reference proteome</keyword>
<dbReference type="GO" id="GO:0032259">
    <property type="term" value="P:methylation"/>
    <property type="evidence" value="ECO:0007669"/>
    <property type="project" value="UniProtKB-KW"/>
</dbReference>
<sequence length="3944" mass="437102">MSIKEPIAIIGSSCRFPGGCTTPARLWELLQDPHDILKEIPPNRFNAESFYHQDASHHGTSNVDKAYLLSENISLFDASFFNISPREAAAMDPQQRLLLETVYEAIENAGYSLQKLSGSNTSVFVGLMGGDYHDIQSRDPTSVSQYLATGTARSVLSNRISYFFDWRGPSMTIDTACSSSLVSVHLAVQGLRNGESSMAVVGGANLILGPEPFIYEFKLHMLSPRGRSSMWDSSADGYGRGEGFATVVLKPLGAALRDGDHIESVIRETGVAQDGRTSGITMPSSSSQAALIKETYLKAGLDLHDPVDRCQFFEAHGTGAPAGDPIEAEAIQKAFFPVDKIITKEDFLLVGSIKTVIGHLEGTAGLAGLMKASLAVQRAAIPRNLLFNDLNPTVAPFCEHLRIPLCTIPWPKITSGVPRRVSVNSFGFGGTNAHAIIESFDPLSATPRVPIQSSPAIPSLPLCLSANSLDSLINTVELFSTYLRSFKGNLGNLVWTLFERRTVLPQRISFSGSNTKDLSAEMEKMVALARWPGMAGSLITKSAIFAESIKRLDQILAKLPDGPSWTLEDQLQARADKSRMGEASISQPCCTALQISLVDIAHQAGISFNKIIGHSSGEIAAAYAAGLISAADAIKIAYYRGLYAKLARGTSGENGAMMAIGYSYDQAMVFCQQDQYEGRIAVAASNGPMNSTVSGDLDAIEEAKEQLDSEGIMAKILMVNTAYHSHHMNPCEAPYLKSLRACHITPNTSKESCMWISTVYDSSKNAQNIIRTMKDSYWKDNMINPVLFTQGVQQALESTGPFDFVLEIGPHPALKRPTVDTIKAHTGSPVPYEGLLRRDVEDLEALSAAVGHMWTHLGPASLNIRGYLQVVSCDIMAKPCVIPGLPTYPWSHDVPFWNESRISRQYRLRTDPVHELLGSRTAEDNEKNMRWRNILRIDEIPWVRGHCFQKQVLFPATAYICIALDASCTMVKGAVPRLAELSDLKISKAITLDEDSSGVETLFSLVQEDSGFDDRGRFVTARFVLYAGENPVGMQEHFSGKVRLELGDISSTILPPRIKSSLEPSETDVDRFYEELSNMGLEYSGSFRGINSIKRCMDIACVTVSKTNPACGSRGSKSVLHPGFLDTCLQTLFAAFCAPGDGNLWAPYLPTTIGKIKFNIGLLLRDKSSTGVVNSYVSQRSSQAVVGDVEVFDGDGNMHIQIQRLSCSSLSKFTAINDRTLSWKTCWKADVLEEHFGQRTSPQTQGKIMTICERASHFFLKNLRKLIPHEQDADLEWHFRQLLKFVDHHLLDVANGNNNTVLAEWAEDSEGSVILQLKDCMGQVEAELIQAIGPNLVAIVNKQKNLLEILQQNSMLDRLYQEGFGFGEANGHVSKTVAQISHQYPHLRILEIGAGTGGTTLSVLKGLNNKFGSYHFTDISAAFLERARSKFAALGERIIYMKLDIENDTTNQGFENQSFDLIIASNVLHATRILKTTMINVRRLLRPGGFLLLMEVTGKHLMNTLIMSGLPGWWLGKDDGRIYAPTIPSVQWNRILEQTGFSGTDRIQENATLSVILTQAIDATVEAFRKPLMFKEMIPVPKKLVLVGGKTLRSAKVLGEIQKLLKGWFDKIENPSRVEDIDFTTKSFATMATLCVTDFDEPFFQVLSARRLKALQILLEKSRHLLWATSNCRSGNPLSNMMIGLARSIQSEMSHFSFQTLDFEDLGEEVPASRTALHLVNHMLRMFLSSSAKLTHNLMWTTEPELLIRGDILMIPRIIANTELNNRLNSSRRPITEVCALSTSAIEVRLKEDNETWFFRKVSIMLGIPVVKPLLTIRVKYSLLYSIRVFGNTYLFPCYGKIISTGENVLCLSRSNASIVALSDSWLIKCQCSDKDTLQRFSAFTSNLIARNILESGSDTGTTAIHEAGYDLKQTLLYNNKATGGQRKLLFVEREKCPNGDRDSINIHPNASMRELREAFPQNFRTFFECSSSQEVVDLVAIAFPKVCVHTPSWIFAAEPKICPKYDSTVLQTLLPADRFFYDSGLHRESRLTSTSILTASMDKQHHKTILSWQTDEKVSITINPLDPRALFSAFKTYFLVGLTGDLGRSLAGWMILHGARYIVLASRNPQIPDRWLTEMERGGATIKVSNLDVTNRDQVKALYDDVTCSFPPVAGIANAAMVLSDNTFAEMSIAQMEKAIGPKVLGTQHLDELFAHTKLDFFILFSSLACIVGNPGQSNYNAANMFMVSLARKRRERGVVASVIDIGMLIGLGYVSKTGTRYETPLRRLNFMPISEPEFHNIFAEAIHAGQSNCLDDSELIVGLQEVMDSQKESPLWHENPRFSHLVQIKTDGNRPETAKDCGLSVGGQVGSASSTEEALRLLKAAFLERLGVLLRMKVEQISHHSSLTAMGIDSLIAIDIRSWFLKELKVDIPVFKILAGVTVEDLCSESISGLTMDRLRRKRDHTHLIMESSPKNKLGQSTIDSPGADLTTTADRKNIATDRPTSWASSLDGTDSTSVAMEEDDLTLRPSNVQETLLIKGLYEKTLPLASCQSTFWFLKNYLKDLSSYNIAVHYTLRGNLDRSKFEVAFQTVIQKHEILRTAFINDLDSGESVQGILPVSNFQLKCQSVTTDAQLSQEFNRIKGIEFHLENGHTMEAVLVTQSTGLQHLMFCYHHIIMDGMSWRVFLRELNLAYASPPLQLAQCQFSDFVEKEKLMIQENEFRSDLEYWEKEFTTLPEPLPLLPMSKINGRLHANAYNTGNVCLDLRTDLAPRIKKTSMLLNTTPYQLYLSAFQLLLFQLTGTEDLCIGVADANRSNERFIDTIGCFVNTLPLRLKINSNEESFTTLLSNTGKKVSGAMAHSALPFNVLLDALRLPRCESHPPLFQVLLNYRLGAIEASNIGDCTLIPLKSRAPMAPYDLTLSILESSSGHCRLEFDFQKNLYTAEGTTKLLECYSHLLDSICRHPSTKINKFELCSKWSIGESLRLGKGLRVEADQAKTVSHLFEQEVAHHPKLTAMRDGYGASLSYEASLELTSRISATISSIVPTESPIAMLCEPSVEAVCSMLAIARMNALCLPLDLSIPFMAVKSILVEAKPQLLIYHDHTLEMAAKFKELGITMINISKSNMEIQSTFILAKPSSGVLSLYTSGTTGTPKGVILTHENLLNSILGMLAVFKMDVEVILQQSSLGFDLAWAQIFLALCSGSTLIIARREQRGDPTELSTLIFKENVSFTFCVPSEYSILLRYSFKILKACSSWRMAWIGGERLTKEIKKQFQHLRPDVVLFNGYGPTETSIVSHMGKVHFSEIDDTNPEEYEPIGRPLQNVSTYIIDKNGRLLPLGFSGEICIGGKGVSSGYTNDRMLTEKKFLPNTFTDQNEEISKLYKTGDKGKLLEDGSLVYLGRIEEDNQIKLRGQRIELNGVENAILTTAMGNLTEVVVLAQGQTTEAQILVGFVTFAGTAVIDTSSEGYLQTVVERLPLPRYMWPAYLISLDRLPRTPNGKVDRNALRTITIPFHQKSSEMLESHSNVEELLKSLWRDAISVTRSTVLPIYRTSDFFELGGNSISMAGLQYSIRNTFNVTIQLSDLFMASSLQRMAAQIETRNGDTGIPKSIDWTSETCLQPELYKLTEDSLKIGNIVRSVQRDNRETEVLLTGAFGFLGKRMLQLLVDDPNIKKVHCVAIRPRPGFPPRDSPIASEKIVVYPGDLSDANLGLSAIDWRTLSGSIDVIIHNGSEVSFLKSYTTLRNANVGSTNQLIKLCLPRRISLLYISSAGIAALLGENCTLEETHTPSKWVSERLLEAVTELVPIKIRIHRPAYIVGEGASATDLVSTVFDFSIKMGAVPILSGWSGHFNLVSADEVAREVLRNIHNSNEELRGLEIRHHTGDVSVAVGELKSYLELQHSITCESIPLQRWIAEAEKAGMSVAVAGYLKQLIGRGSHVYPTLLSEEKFFPPGTLKQR</sequence>
<dbReference type="InterPro" id="IPR042104">
    <property type="entry name" value="PKS_dehydratase_sf"/>
</dbReference>
<dbReference type="InterPro" id="IPR014031">
    <property type="entry name" value="Ketoacyl_synth_C"/>
</dbReference>
<dbReference type="InterPro" id="IPR045851">
    <property type="entry name" value="AMP-bd_C_sf"/>
</dbReference>
<keyword evidence="5" id="KW-0808">Transferase</keyword>
<evidence type="ECO:0000259" key="9">
    <source>
        <dbReference type="PROSITE" id="PS50075"/>
    </source>
</evidence>
<dbReference type="SUPFAM" id="SSF53335">
    <property type="entry name" value="S-adenosyl-L-methionine-dependent methyltransferases"/>
    <property type="match status" value="1"/>
</dbReference>
<accession>A0A8H4RT43</accession>
<evidence type="ECO:0000259" key="10">
    <source>
        <dbReference type="PROSITE" id="PS52004"/>
    </source>
</evidence>
<dbReference type="Pfam" id="PF08659">
    <property type="entry name" value="KR"/>
    <property type="match status" value="1"/>
</dbReference>
<dbReference type="PROSITE" id="PS00012">
    <property type="entry name" value="PHOSPHOPANTETHEINE"/>
    <property type="match status" value="1"/>
</dbReference>
<dbReference type="InterPro" id="IPR042099">
    <property type="entry name" value="ANL_N_sf"/>
</dbReference>
<dbReference type="FunFam" id="3.40.47.10:FF:000019">
    <property type="entry name" value="Polyketide synthase type I"/>
    <property type="match status" value="1"/>
</dbReference>
<evidence type="ECO:0000256" key="1">
    <source>
        <dbReference type="ARBA" id="ARBA00022450"/>
    </source>
</evidence>
<dbReference type="Pfam" id="PF00550">
    <property type="entry name" value="PP-binding"/>
    <property type="match status" value="2"/>
</dbReference>
<dbReference type="InterPro" id="IPR013120">
    <property type="entry name" value="FAR_NAD-bd"/>
</dbReference>
<dbReference type="PROSITE" id="PS52004">
    <property type="entry name" value="KS3_2"/>
    <property type="match status" value="1"/>
</dbReference>
<dbReference type="Gene3D" id="1.10.1200.10">
    <property type="entry name" value="ACP-like"/>
    <property type="match status" value="2"/>
</dbReference>
<keyword evidence="3" id="KW-0436">Ligase</keyword>
<dbReference type="PANTHER" id="PTHR43775:SF20">
    <property type="entry name" value="HYBRID PKS-NRPS SYNTHETASE APDA"/>
    <property type="match status" value="1"/>
</dbReference>
<dbReference type="CDD" id="cd05930">
    <property type="entry name" value="A_NRPS"/>
    <property type="match status" value="1"/>
</dbReference>
<feature type="region of interest" description="N-terminal hotdog fold" evidence="8">
    <location>
        <begin position="914"/>
        <end position="1049"/>
    </location>
</feature>
<dbReference type="Gene3D" id="3.40.50.720">
    <property type="entry name" value="NAD(P)-binding Rossmann-like Domain"/>
    <property type="match status" value="2"/>
</dbReference>
<dbReference type="InterPro" id="IPR020841">
    <property type="entry name" value="PKS_Beta-ketoAc_synthase_dom"/>
</dbReference>
<name>A0A8H4RT43_9HELO</name>
<dbReference type="Pfam" id="PF00501">
    <property type="entry name" value="AMP-binding"/>
    <property type="match status" value="1"/>
</dbReference>
<gene>
    <name evidence="12" type="ORF">G7Y89_g4083</name>
</gene>
<dbReference type="InterPro" id="IPR018201">
    <property type="entry name" value="Ketoacyl_synth_AS"/>
</dbReference>